<dbReference type="AlphaFoldDB" id="A0A6J4N642"/>
<organism evidence="2">
    <name type="scientific">uncultured Nocardioidaceae bacterium</name>
    <dbReference type="NCBI Taxonomy" id="253824"/>
    <lineage>
        <taxon>Bacteria</taxon>
        <taxon>Bacillati</taxon>
        <taxon>Actinomycetota</taxon>
        <taxon>Actinomycetes</taxon>
        <taxon>Propionibacteriales</taxon>
        <taxon>Nocardioidaceae</taxon>
        <taxon>environmental samples</taxon>
    </lineage>
</organism>
<evidence type="ECO:0000256" key="1">
    <source>
        <dbReference type="SAM" id="MobiDB-lite"/>
    </source>
</evidence>
<feature type="non-terminal residue" evidence="2">
    <location>
        <position position="125"/>
    </location>
</feature>
<accession>A0A6J4N642</accession>
<gene>
    <name evidence="2" type="ORF">AVDCRST_MAG47-2012</name>
</gene>
<dbReference type="EMBL" id="CADCUK010000136">
    <property type="protein sequence ID" value="CAA9379253.1"/>
    <property type="molecule type" value="Genomic_DNA"/>
</dbReference>
<feature type="compositionally biased region" description="Basic residues" evidence="1">
    <location>
        <begin position="88"/>
        <end position="104"/>
    </location>
</feature>
<evidence type="ECO:0000313" key="2">
    <source>
        <dbReference type="EMBL" id="CAA9379253.1"/>
    </source>
</evidence>
<feature type="compositionally biased region" description="Basic and acidic residues" evidence="1">
    <location>
        <begin position="44"/>
        <end position="61"/>
    </location>
</feature>
<proteinExistence type="predicted"/>
<sequence length="125" mass="13341">ARHPLGDDQQVTASRGRDVHRLGLQARGHGQGGGHPSRRAAPGGHRDGLGDRGPRQLDRPAARVLPQQPEAARGEHGGVRGAAAADGRRRRAAGRQSRSGRRRPGAVVEPRHRRRPQAAGRGEEV</sequence>
<feature type="non-terminal residue" evidence="2">
    <location>
        <position position="1"/>
    </location>
</feature>
<feature type="region of interest" description="Disordered" evidence="1">
    <location>
        <begin position="1"/>
        <end position="125"/>
    </location>
</feature>
<name>A0A6J4N642_9ACTN</name>
<protein>
    <submittedName>
        <fullName evidence="2">Uncharacterized protein</fullName>
    </submittedName>
</protein>
<reference evidence="2" key="1">
    <citation type="submission" date="2020-02" db="EMBL/GenBank/DDBJ databases">
        <authorList>
            <person name="Meier V. D."/>
        </authorList>
    </citation>
    <scope>NUCLEOTIDE SEQUENCE</scope>
    <source>
        <strain evidence="2">AVDCRST_MAG47</strain>
    </source>
</reference>